<dbReference type="Proteomes" id="UP001310692">
    <property type="component" value="Unassembled WGS sequence"/>
</dbReference>
<organism evidence="4 5">
    <name type="scientific">Hyphobacterium marinum</name>
    <dbReference type="NCBI Taxonomy" id="3116574"/>
    <lineage>
        <taxon>Bacteria</taxon>
        <taxon>Pseudomonadati</taxon>
        <taxon>Pseudomonadota</taxon>
        <taxon>Alphaproteobacteria</taxon>
        <taxon>Maricaulales</taxon>
        <taxon>Maricaulaceae</taxon>
        <taxon>Hyphobacterium</taxon>
    </lineage>
</organism>
<accession>A0ABU7LWE8</accession>
<keyword evidence="5" id="KW-1185">Reference proteome</keyword>
<dbReference type="InterPro" id="IPR011044">
    <property type="entry name" value="Quino_amine_DH_bsu"/>
</dbReference>
<evidence type="ECO:0000313" key="4">
    <source>
        <dbReference type="EMBL" id="MEE2565873.1"/>
    </source>
</evidence>
<dbReference type="InterPro" id="IPR001375">
    <property type="entry name" value="Peptidase_S9_cat"/>
</dbReference>
<dbReference type="RefSeq" id="WP_330195404.1">
    <property type="nucleotide sequence ID" value="NZ_JAZDRO010000001.1"/>
</dbReference>
<keyword evidence="1 4" id="KW-0378">Hydrolase</keyword>
<gene>
    <name evidence="4" type="ORF">V0U35_04205</name>
</gene>
<dbReference type="EMBL" id="JAZDRO010000001">
    <property type="protein sequence ID" value="MEE2565873.1"/>
    <property type="molecule type" value="Genomic_DNA"/>
</dbReference>
<dbReference type="GO" id="GO:0016787">
    <property type="term" value="F:hydrolase activity"/>
    <property type="evidence" value="ECO:0007669"/>
    <property type="project" value="UniProtKB-KW"/>
</dbReference>
<sequence length="666" mass="74346">MKTLATLLAALVLTGLALPSAAAQNLEVVEAYATPPGVSNVRISPSGTRLLMVTGGVEDGVVIVTTLDGSQSNAISLNGEPFYSIDWLNDDYFLIIFAQRRHVNSGGDRADVGRLLGVRFDGAHRYELSQYMFGIESQAFDDPEHVYMLGWHVSDSVESGIGFANRRNAVGGAMGIFQLDIATGNTHLVQRGTPDVSDYFLGPDSRATVQVRFDREDQQIRIRHRPTGQTQWRFVYQERLERVFRGRDSWEYLGTMPSPMGIDPTGRYLYFHYRGASGRREVSRFDMETREVVGPVYASPIADVRSSVRDRRTNAIVGIAWNEGREVYEWIDPEFGQVYNQVQSAFPDSEIDIVNYDGAFNRIVIHREAGGSSGAYYLLDRGAGTLRLISRTRPLLPDSEVNPVEVITYRSRDGLDIMAYLTLPHDRPHRNLPLVVLPHGGPEARDYYGFDDWAQMLAGEGYAVVQPQFRGSEGFGYNFIVAGHGQWGRAMQDDLTDAVRHLANTGVVDDDRVCIFGWSYGGYATLAGAVFTPDVYRCAIAGAGIGDLYQMMQEEEEQFRGSSLPYWTMVLGADYRTNREGLYAISPARHVDERTVPTLIIHGNDELIVNYAQAETMAAALEAGGIPHELITIEGGVHHSYRMTTEQKRLMYSNLLRWLETYNPAD</sequence>
<feature type="domain" description="Peptidase S9 prolyl oligopeptidase catalytic" evidence="3">
    <location>
        <begin position="450"/>
        <end position="661"/>
    </location>
</feature>
<dbReference type="Gene3D" id="3.40.50.1820">
    <property type="entry name" value="alpha/beta hydrolase"/>
    <property type="match status" value="1"/>
</dbReference>
<keyword evidence="2" id="KW-0732">Signal</keyword>
<dbReference type="PANTHER" id="PTHR42776:SF27">
    <property type="entry name" value="DIPEPTIDYL PEPTIDASE FAMILY MEMBER 6"/>
    <property type="match status" value="1"/>
</dbReference>
<name>A0ABU7LWE8_9PROT</name>
<dbReference type="Pfam" id="PF00326">
    <property type="entry name" value="Peptidase_S9"/>
    <property type="match status" value="1"/>
</dbReference>
<comment type="caution">
    <text evidence="4">The sequence shown here is derived from an EMBL/GenBank/DDBJ whole genome shotgun (WGS) entry which is preliminary data.</text>
</comment>
<evidence type="ECO:0000313" key="5">
    <source>
        <dbReference type="Proteomes" id="UP001310692"/>
    </source>
</evidence>
<dbReference type="SUPFAM" id="SSF53474">
    <property type="entry name" value="alpha/beta-Hydrolases"/>
    <property type="match status" value="1"/>
</dbReference>
<dbReference type="InterPro" id="IPR029058">
    <property type="entry name" value="AB_hydrolase_fold"/>
</dbReference>
<dbReference type="PANTHER" id="PTHR42776">
    <property type="entry name" value="SERINE PEPTIDASE S9 FAMILY MEMBER"/>
    <property type="match status" value="1"/>
</dbReference>
<protein>
    <submittedName>
        <fullName evidence="4">Alpha/beta fold hydrolase</fullName>
    </submittedName>
</protein>
<proteinExistence type="predicted"/>
<feature type="chain" id="PRO_5045176469" evidence="2">
    <location>
        <begin position="23"/>
        <end position="666"/>
    </location>
</feature>
<feature type="signal peptide" evidence="2">
    <location>
        <begin position="1"/>
        <end position="22"/>
    </location>
</feature>
<reference evidence="4 5" key="1">
    <citation type="submission" date="2024-01" db="EMBL/GenBank/DDBJ databases">
        <title>Hyphobacterium bacterium isolated from marine sediment.</title>
        <authorList>
            <person name="Zhao S."/>
        </authorList>
    </citation>
    <scope>NUCLEOTIDE SEQUENCE [LARGE SCALE GENOMIC DNA]</scope>
    <source>
        <strain evidence="4 5">Y60-23</strain>
    </source>
</reference>
<dbReference type="SUPFAM" id="SSF50969">
    <property type="entry name" value="YVTN repeat-like/Quinoprotein amine dehydrogenase"/>
    <property type="match status" value="1"/>
</dbReference>
<evidence type="ECO:0000259" key="3">
    <source>
        <dbReference type="Pfam" id="PF00326"/>
    </source>
</evidence>
<evidence type="ECO:0000256" key="1">
    <source>
        <dbReference type="ARBA" id="ARBA00022801"/>
    </source>
</evidence>
<evidence type="ECO:0000256" key="2">
    <source>
        <dbReference type="SAM" id="SignalP"/>
    </source>
</evidence>